<dbReference type="Proteomes" id="UP000076858">
    <property type="component" value="Unassembled WGS sequence"/>
</dbReference>
<protein>
    <submittedName>
        <fullName evidence="1">Uncharacterized protein</fullName>
    </submittedName>
</protein>
<reference evidence="1 2" key="1">
    <citation type="submission" date="2016-03" db="EMBL/GenBank/DDBJ databases">
        <title>EvidentialGene: Evidence-directed Construction of Genes on Genomes.</title>
        <authorList>
            <person name="Gilbert D.G."/>
            <person name="Choi J.-H."/>
            <person name="Mockaitis K."/>
            <person name="Colbourne J."/>
            <person name="Pfrender M."/>
        </authorList>
    </citation>
    <scope>NUCLEOTIDE SEQUENCE [LARGE SCALE GENOMIC DNA]</scope>
    <source>
        <strain evidence="1 2">Xinb3</strain>
        <tissue evidence="1">Complete organism</tissue>
    </source>
</reference>
<dbReference type="EMBL" id="LRGB01001001">
    <property type="protein sequence ID" value="KZS14203.1"/>
    <property type="molecule type" value="Genomic_DNA"/>
</dbReference>
<accession>A0A164XGD2</accession>
<gene>
    <name evidence="1" type="ORF">APZ42_020493</name>
</gene>
<evidence type="ECO:0000313" key="2">
    <source>
        <dbReference type="Proteomes" id="UP000076858"/>
    </source>
</evidence>
<keyword evidence="2" id="KW-1185">Reference proteome</keyword>
<name>A0A164XGD2_9CRUS</name>
<sequence length="51" mass="5894">MGEDPDMNALKKGLPPCFCTDRGGVRREEQTIKINCDVINPLFNGHHWYLY</sequence>
<proteinExistence type="predicted"/>
<evidence type="ECO:0000313" key="1">
    <source>
        <dbReference type="EMBL" id="KZS14203.1"/>
    </source>
</evidence>
<comment type="caution">
    <text evidence="1">The sequence shown here is derived from an EMBL/GenBank/DDBJ whole genome shotgun (WGS) entry which is preliminary data.</text>
</comment>
<organism evidence="1 2">
    <name type="scientific">Daphnia magna</name>
    <dbReference type="NCBI Taxonomy" id="35525"/>
    <lineage>
        <taxon>Eukaryota</taxon>
        <taxon>Metazoa</taxon>
        <taxon>Ecdysozoa</taxon>
        <taxon>Arthropoda</taxon>
        <taxon>Crustacea</taxon>
        <taxon>Branchiopoda</taxon>
        <taxon>Diplostraca</taxon>
        <taxon>Cladocera</taxon>
        <taxon>Anomopoda</taxon>
        <taxon>Daphniidae</taxon>
        <taxon>Daphnia</taxon>
    </lineage>
</organism>
<dbReference type="AlphaFoldDB" id="A0A164XGD2"/>